<reference evidence="2" key="1">
    <citation type="submission" date="2019-03" db="EMBL/GenBank/DDBJ databases">
        <title>WGS assembly of Setaria viridis.</title>
        <authorList>
            <person name="Huang P."/>
            <person name="Jenkins J."/>
            <person name="Grimwood J."/>
            <person name="Barry K."/>
            <person name="Healey A."/>
            <person name="Mamidi S."/>
            <person name="Sreedasyam A."/>
            <person name="Shu S."/>
            <person name="Feldman M."/>
            <person name="Wu J."/>
            <person name="Yu Y."/>
            <person name="Chen C."/>
            <person name="Johnson J."/>
            <person name="Rokhsar D."/>
            <person name="Baxter I."/>
            <person name="Schmutz J."/>
            <person name="Brutnell T."/>
            <person name="Kellogg E."/>
        </authorList>
    </citation>
    <scope>NUCLEOTIDE SEQUENCE [LARGE SCALE GENOMIC DNA]</scope>
</reference>
<dbReference type="Gramene" id="TKV97696">
    <property type="protein sequence ID" value="TKV97696"/>
    <property type="gene ID" value="SEVIR_9G511800v2"/>
</dbReference>
<dbReference type="Proteomes" id="UP000298652">
    <property type="component" value="Chromosome 9"/>
</dbReference>
<keyword evidence="1" id="KW-0732">Signal</keyword>
<name>A0A4U6TK01_SETVI</name>
<keyword evidence="3" id="KW-1185">Reference proteome</keyword>
<evidence type="ECO:0000313" key="3">
    <source>
        <dbReference type="Proteomes" id="UP000298652"/>
    </source>
</evidence>
<gene>
    <name evidence="2" type="ORF">SEVIR_9G511800v2</name>
</gene>
<feature type="chain" id="PRO_5020336374" evidence="1">
    <location>
        <begin position="18"/>
        <end position="146"/>
    </location>
</feature>
<accession>A0A4U6TK01</accession>
<organism evidence="2 3">
    <name type="scientific">Setaria viridis</name>
    <name type="common">Green bristlegrass</name>
    <name type="synonym">Setaria italica subsp. viridis</name>
    <dbReference type="NCBI Taxonomy" id="4556"/>
    <lineage>
        <taxon>Eukaryota</taxon>
        <taxon>Viridiplantae</taxon>
        <taxon>Streptophyta</taxon>
        <taxon>Embryophyta</taxon>
        <taxon>Tracheophyta</taxon>
        <taxon>Spermatophyta</taxon>
        <taxon>Magnoliopsida</taxon>
        <taxon>Liliopsida</taxon>
        <taxon>Poales</taxon>
        <taxon>Poaceae</taxon>
        <taxon>PACMAD clade</taxon>
        <taxon>Panicoideae</taxon>
        <taxon>Panicodae</taxon>
        <taxon>Paniceae</taxon>
        <taxon>Cenchrinae</taxon>
        <taxon>Setaria</taxon>
    </lineage>
</organism>
<proteinExistence type="predicted"/>
<dbReference type="AlphaFoldDB" id="A0A4U6TK01"/>
<feature type="signal peptide" evidence="1">
    <location>
        <begin position="1"/>
        <end position="17"/>
    </location>
</feature>
<sequence>MLAMAIFCTVGWSTSSSQRIVGNIWWRLVDYLKDKVTILIYTTPSGSNYRSFDFFRFIDIIMHLDIHYILVHNKIMHLEKLKQPTFGTGEYQIKQQFPYILPVAVCVVPHYEKGVYLLHFDLWLQHKNKCAWYNNKKIVPASGCTY</sequence>
<evidence type="ECO:0000256" key="1">
    <source>
        <dbReference type="SAM" id="SignalP"/>
    </source>
</evidence>
<dbReference type="EMBL" id="CM016560">
    <property type="protein sequence ID" value="TKV97696.1"/>
    <property type="molecule type" value="Genomic_DNA"/>
</dbReference>
<evidence type="ECO:0000313" key="2">
    <source>
        <dbReference type="EMBL" id="TKV97696.1"/>
    </source>
</evidence>
<protein>
    <submittedName>
        <fullName evidence="2">Uncharacterized protein</fullName>
    </submittedName>
</protein>